<evidence type="ECO:0000313" key="8">
    <source>
        <dbReference type="Proteomes" id="UP000053257"/>
    </source>
</evidence>
<dbReference type="GO" id="GO:0006412">
    <property type="term" value="P:translation"/>
    <property type="evidence" value="ECO:0007669"/>
    <property type="project" value="InterPro"/>
</dbReference>
<keyword evidence="3" id="KW-0689">Ribosomal protein</keyword>
<dbReference type="GO" id="GO:0005762">
    <property type="term" value="C:mitochondrial large ribosomal subunit"/>
    <property type="evidence" value="ECO:0007669"/>
    <property type="project" value="TreeGrafter"/>
</dbReference>
<sequence>MLAAIRTRPAARAYSQAVAQPVRHAYFVPRNSLGSVPVYTDTRMHNKLCTLVRNVEGNVEKLAADLQQSLFPADAPEAARLRVTAVRSRHVVLTGGHYKKEVLAWLHARGF</sequence>
<gene>
    <name evidence="7" type="ORF">PHLGIDRAFT_68159</name>
</gene>
<comment type="similarity">
    <text evidence="2">Belongs to the mitochondrion-specific ribosomal protein mL49 family.</text>
</comment>
<dbReference type="PANTHER" id="PTHR13477">
    <property type="entry name" value="MITOCHONDRIAL 39S RIBOSOMAL PROTEIN L49"/>
    <property type="match status" value="1"/>
</dbReference>
<dbReference type="HOGENOM" id="CLU_085757_4_0_1"/>
<dbReference type="EMBL" id="KN840470">
    <property type="protein sequence ID" value="KIP09093.1"/>
    <property type="molecule type" value="Genomic_DNA"/>
</dbReference>
<evidence type="ECO:0000256" key="4">
    <source>
        <dbReference type="ARBA" id="ARBA00023128"/>
    </source>
</evidence>
<dbReference type="GO" id="GO:0003735">
    <property type="term" value="F:structural constituent of ribosome"/>
    <property type="evidence" value="ECO:0007669"/>
    <property type="project" value="InterPro"/>
</dbReference>
<evidence type="ECO:0000256" key="5">
    <source>
        <dbReference type="ARBA" id="ARBA00023274"/>
    </source>
</evidence>
<organism evidence="7 8">
    <name type="scientific">Phlebiopsis gigantea (strain 11061_1 CR5-6)</name>
    <name type="common">White-rot fungus</name>
    <name type="synonym">Peniophora gigantea</name>
    <dbReference type="NCBI Taxonomy" id="745531"/>
    <lineage>
        <taxon>Eukaryota</taxon>
        <taxon>Fungi</taxon>
        <taxon>Dikarya</taxon>
        <taxon>Basidiomycota</taxon>
        <taxon>Agaricomycotina</taxon>
        <taxon>Agaricomycetes</taxon>
        <taxon>Polyporales</taxon>
        <taxon>Phanerochaetaceae</taxon>
        <taxon>Phlebiopsis</taxon>
    </lineage>
</organism>
<dbReference type="Gene3D" id="3.30.780.10">
    <property type="entry name" value="SUI1-like domain"/>
    <property type="match status" value="1"/>
</dbReference>
<dbReference type="Pfam" id="PF05046">
    <property type="entry name" value="Img2"/>
    <property type="match status" value="1"/>
</dbReference>
<dbReference type="PANTHER" id="PTHR13477:SF0">
    <property type="entry name" value="LARGE RIBOSOMAL SUBUNIT PROTEIN ML49"/>
    <property type="match status" value="1"/>
</dbReference>
<evidence type="ECO:0000313" key="7">
    <source>
        <dbReference type="EMBL" id="KIP09093.1"/>
    </source>
</evidence>
<dbReference type="AlphaFoldDB" id="A0A0C3PPY9"/>
<evidence type="ECO:0000256" key="1">
    <source>
        <dbReference type="ARBA" id="ARBA00004173"/>
    </source>
</evidence>
<keyword evidence="5" id="KW-0687">Ribonucleoprotein</keyword>
<name>A0A0C3PPY9_PHLG1</name>
<proteinExistence type="inferred from homology"/>
<accession>A0A0C3PPY9</accession>
<dbReference type="STRING" id="745531.A0A0C3PPY9"/>
<protein>
    <recommendedName>
        <fullName evidence="6">Large ribosomal subunit protein mL49</fullName>
    </recommendedName>
</protein>
<dbReference type="InterPro" id="IPR007740">
    <property type="entry name" value="Ribosomal_mL49"/>
</dbReference>
<comment type="subcellular location">
    <subcellularLocation>
        <location evidence="1">Mitochondrion</location>
    </subcellularLocation>
</comment>
<reference evidence="7 8" key="1">
    <citation type="journal article" date="2014" name="PLoS Genet.">
        <title>Analysis of the Phlebiopsis gigantea genome, transcriptome and secretome provides insight into its pioneer colonization strategies of wood.</title>
        <authorList>
            <person name="Hori C."/>
            <person name="Ishida T."/>
            <person name="Igarashi K."/>
            <person name="Samejima M."/>
            <person name="Suzuki H."/>
            <person name="Master E."/>
            <person name="Ferreira P."/>
            <person name="Ruiz-Duenas F.J."/>
            <person name="Held B."/>
            <person name="Canessa P."/>
            <person name="Larrondo L.F."/>
            <person name="Schmoll M."/>
            <person name="Druzhinina I.S."/>
            <person name="Kubicek C.P."/>
            <person name="Gaskell J.A."/>
            <person name="Kersten P."/>
            <person name="St John F."/>
            <person name="Glasner J."/>
            <person name="Sabat G."/>
            <person name="Splinter BonDurant S."/>
            <person name="Syed K."/>
            <person name="Yadav J."/>
            <person name="Mgbeahuruike A.C."/>
            <person name="Kovalchuk A."/>
            <person name="Asiegbu F.O."/>
            <person name="Lackner G."/>
            <person name="Hoffmeister D."/>
            <person name="Rencoret J."/>
            <person name="Gutierrez A."/>
            <person name="Sun H."/>
            <person name="Lindquist E."/>
            <person name="Barry K."/>
            <person name="Riley R."/>
            <person name="Grigoriev I.V."/>
            <person name="Henrissat B."/>
            <person name="Kues U."/>
            <person name="Berka R.M."/>
            <person name="Martinez A.T."/>
            <person name="Covert S.F."/>
            <person name="Blanchette R.A."/>
            <person name="Cullen D."/>
        </authorList>
    </citation>
    <scope>NUCLEOTIDE SEQUENCE [LARGE SCALE GENOMIC DNA]</scope>
    <source>
        <strain evidence="7 8">11061_1 CR5-6</strain>
    </source>
</reference>
<keyword evidence="8" id="KW-1185">Reference proteome</keyword>
<evidence type="ECO:0000256" key="3">
    <source>
        <dbReference type="ARBA" id="ARBA00022980"/>
    </source>
</evidence>
<evidence type="ECO:0000256" key="2">
    <source>
        <dbReference type="ARBA" id="ARBA00005677"/>
    </source>
</evidence>
<keyword evidence="4" id="KW-0496">Mitochondrion</keyword>
<dbReference type="Proteomes" id="UP000053257">
    <property type="component" value="Unassembled WGS sequence"/>
</dbReference>
<dbReference type="OrthoDB" id="19439at2759"/>
<evidence type="ECO:0000256" key="6">
    <source>
        <dbReference type="ARBA" id="ARBA00035191"/>
    </source>
</evidence>